<name>D8QGV1_SCHCM</name>
<protein>
    <submittedName>
        <fullName evidence="2">Uncharacterized protein</fullName>
    </submittedName>
</protein>
<feature type="compositionally biased region" description="Polar residues" evidence="1">
    <location>
        <begin position="614"/>
        <end position="625"/>
    </location>
</feature>
<dbReference type="AlphaFoldDB" id="D8QGV1"/>
<gene>
    <name evidence="2" type="ORF">SCHCODRAFT_237695</name>
</gene>
<dbReference type="EMBL" id="GL377312">
    <property type="protein sequence ID" value="EFI92559.1"/>
    <property type="molecule type" value="Genomic_DNA"/>
</dbReference>
<dbReference type="Proteomes" id="UP000007431">
    <property type="component" value="Unassembled WGS sequence"/>
</dbReference>
<keyword evidence="3" id="KW-1185">Reference proteome</keyword>
<feature type="compositionally biased region" description="Polar residues" evidence="1">
    <location>
        <begin position="635"/>
        <end position="644"/>
    </location>
</feature>
<feature type="compositionally biased region" description="Basic and acidic residues" evidence="1">
    <location>
        <begin position="214"/>
        <end position="224"/>
    </location>
</feature>
<feature type="compositionally biased region" description="Polar residues" evidence="1">
    <location>
        <begin position="695"/>
        <end position="709"/>
    </location>
</feature>
<dbReference type="RefSeq" id="XP_003027462.1">
    <property type="nucleotide sequence ID" value="XM_003027416.1"/>
</dbReference>
<dbReference type="KEGG" id="scm:SCHCO_02602641"/>
<organism evidence="3">
    <name type="scientific">Schizophyllum commune (strain H4-8 / FGSC 9210)</name>
    <name type="common">Split gill fungus</name>
    <dbReference type="NCBI Taxonomy" id="578458"/>
    <lineage>
        <taxon>Eukaryota</taxon>
        <taxon>Fungi</taxon>
        <taxon>Dikarya</taxon>
        <taxon>Basidiomycota</taxon>
        <taxon>Agaricomycotina</taxon>
        <taxon>Agaricomycetes</taxon>
        <taxon>Agaricomycetidae</taxon>
        <taxon>Agaricales</taxon>
        <taxon>Schizophyllaceae</taxon>
        <taxon>Schizophyllum</taxon>
    </lineage>
</organism>
<dbReference type="VEuPathDB" id="FungiDB:SCHCODRAFT_02602641"/>
<dbReference type="GeneID" id="9597234"/>
<proteinExistence type="predicted"/>
<accession>D8QGV1</accession>
<dbReference type="eggNOG" id="ENOG502SZG8">
    <property type="taxonomic scope" value="Eukaryota"/>
</dbReference>
<feature type="region of interest" description="Disordered" evidence="1">
    <location>
        <begin position="214"/>
        <end position="291"/>
    </location>
</feature>
<sequence>MYTVTSDAISTFKNREAAPIIDHRVVDLDPGRYRRQIEFFEYYWGLQKGELDMDSPLNHIKLRSDMAARLRNREWVFMPTPETLRVMQQIADHNKVAGVQPRKHCLKVREYEYDFVPLLMTKKGRPTLYVDHGNGVKALRAPYKLMHRICSRAHPFFVAFMANTTIHMMAPIVMPMDKARPLMRSVGNIVRTWLREPPPEFLIGPDVWNAHRHPLSDDGNDARTDITNPPKDCTPPLTRSRKTTRAPCRQPKSTAKAKPYDRSNPISPRDRGSALPRPGLQSGKGVGSTHSDVAAWVDSVRRPAKRATSSWPPTWLGDEEAKDSELAHYRLEKARDVANALDPHTNVFYNTGLIYGMGVDWSGLSSNNWAIDSIKQQPIHVALGALFALCPGRIAYARAAFWRPLVPRFADAPPALHGHAPLIQFESHFSYPTVELQLREYRRQVRLTSMRMHSHGLMTRVQIEHFEYYWGLQRCTLDLSSPMNHIQLRKDMVEGLKNLDWVLMPTKDTLETMYQLAKFNETADLESRKNCLKASLLISTRDFRNKTWMASEQLDLCACLVMPEKKGRALMDSVGRIIRCWMRTPPDAFLIGPDVWKPHRHPLSDDGEEARAALSSSSKANVTPRRQTRRGTRAPCSQSKTSTRAKPYELRDRQPVRSRGSALPRPGRTSGDDSGDFDAAYISAWMANVPDQSALVSASRPSTPRNDSGYNDEPDYLSPDDALARYREEIARDSADALDPGINVARPSGLKLGHGGDWSRFASNNWAALQNNPIVNHRIIDLDAGQYRRQIEYFEYYWGMEKGDLNLDSQMNHIEHTLNSMFELAQYNATAPIDARKCFLDFFPAKEYEYDVVPLRMLTKKRATLYAHGGAHLRAFQAPFENLPRIKSRAHPFFVIFMASERLDAAAIRVMPMDRAKLLIRAAGRIVDQWSDEPPSAFLVGRDVWKQHRHPLSDDGKEARTALGNSRAVNFSPMRLRRSTRAPCRQQKVATSTRPYTRYDIRPAHARGSALPRPGLESGEADARVMYDIADLRAWVDKIERRRGASTWPANWIDKEAADDDMLARYRRESVRDADDALHPQTTYNGGGVILGVSQDHSRYSSNNWAMRACDTCLWTLGNPYDEIDRPQ</sequence>
<dbReference type="InParanoid" id="D8QGV1"/>
<feature type="region of interest" description="Disordered" evidence="1">
    <location>
        <begin position="601"/>
        <end position="675"/>
    </location>
</feature>
<evidence type="ECO:0000313" key="2">
    <source>
        <dbReference type="EMBL" id="EFI92559.1"/>
    </source>
</evidence>
<evidence type="ECO:0000256" key="1">
    <source>
        <dbReference type="SAM" id="MobiDB-lite"/>
    </source>
</evidence>
<evidence type="ECO:0000313" key="3">
    <source>
        <dbReference type="Proteomes" id="UP000007431"/>
    </source>
</evidence>
<feature type="region of interest" description="Disordered" evidence="1">
    <location>
        <begin position="695"/>
        <end position="717"/>
    </location>
</feature>
<feature type="compositionally biased region" description="Basic and acidic residues" evidence="1">
    <location>
        <begin position="646"/>
        <end position="655"/>
    </location>
</feature>
<dbReference type="OrthoDB" id="2962802at2759"/>
<dbReference type="HOGENOM" id="CLU_279414_0_0_1"/>
<reference evidence="2 3" key="1">
    <citation type="journal article" date="2010" name="Nat. Biotechnol.">
        <title>Genome sequence of the model mushroom Schizophyllum commune.</title>
        <authorList>
            <person name="Ohm R.A."/>
            <person name="de Jong J.F."/>
            <person name="Lugones L.G."/>
            <person name="Aerts A."/>
            <person name="Kothe E."/>
            <person name="Stajich J.E."/>
            <person name="de Vries R.P."/>
            <person name="Record E."/>
            <person name="Levasseur A."/>
            <person name="Baker S.E."/>
            <person name="Bartholomew K.A."/>
            <person name="Coutinho P.M."/>
            <person name="Erdmann S."/>
            <person name="Fowler T.J."/>
            <person name="Gathman A.C."/>
            <person name="Lombard V."/>
            <person name="Henrissat B."/>
            <person name="Knabe N."/>
            <person name="Kuees U."/>
            <person name="Lilly W.W."/>
            <person name="Lindquist E."/>
            <person name="Lucas S."/>
            <person name="Magnuson J.K."/>
            <person name="Piumi F."/>
            <person name="Raudaskoski M."/>
            <person name="Salamov A."/>
            <person name="Schmutz J."/>
            <person name="Schwarze F.W.M.R."/>
            <person name="vanKuyk P.A."/>
            <person name="Horton J.S."/>
            <person name="Grigoriev I.V."/>
            <person name="Woesten H.A.B."/>
        </authorList>
    </citation>
    <scope>NUCLEOTIDE SEQUENCE [LARGE SCALE GENOMIC DNA]</scope>
    <source>
        <strain evidence="3">H4-8 / FGSC 9210</strain>
    </source>
</reference>